<dbReference type="InterPro" id="IPR026961">
    <property type="entry name" value="PGG_dom"/>
</dbReference>
<keyword evidence="10" id="KW-0732">Signal</keyword>
<evidence type="ECO:0000259" key="11">
    <source>
        <dbReference type="Pfam" id="PF13962"/>
    </source>
</evidence>
<dbReference type="PROSITE" id="PS50088">
    <property type="entry name" value="ANK_REPEAT"/>
    <property type="match status" value="1"/>
</dbReference>
<dbReference type="InterPro" id="IPR002110">
    <property type="entry name" value="Ankyrin_rpt"/>
</dbReference>
<feature type="domain" description="PGG" evidence="11">
    <location>
        <begin position="267"/>
        <end position="345"/>
    </location>
</feature>
<feature type="repeat" description="ANK" evidence="7">
    <location>
        <begin position="42"/>
        <end position="64"/>
    </location>
</feature>
<keyword evidence="13" id="KW-1185">Reference proteome</keyword>
<evidence type="ECO:0000256" key="3">
    <source>
        <dbReference type="ARBA" id="ARBA00022737"/>
    </source>
</evidence>
<feature type="transmembrane region" description="Helical" evidence="9">
    <location>
        <begin position="314"/>
        <end position="335"/>
    </location>
</feature>
<feature type="transmembrane region" description="Helical" evidence="9">
    <location>
        <begin position="355"/>
        <end position="376"/>
    </location>
</feature>
<feature type="chain" id="PRO_5013890192" description="PGG domain-containing protein" evidence="10">
    <location>
        <begin position="22"/>
        <end position="395"/>
    </location>
</feature>
<dbReference type="PANTHER" id="PTHR24186:SF56">
    <property type="entry name" value="PGG DOMAIN-CONTAINING PROTEIN"/>
    <property type="match status" value="1"/>
</dbReference>
<keyword evidence="3" id="KW-0677">Repeat</keyword>
<dbReference type="GO" id="GO:0005886">
    <property type="term" value="C:plasma membrane"/>
    <property type="evidence" value="ECO:0007669"/>
    <property type="project" value="TreeGrafter"/>
</dbReference>
<evidence type="ECO:0000256" key="10">
    <source>
        <dbReference type="SAM" id="SignalP"/>
    </source>
</evidence>
<dbReference type="InterPro" id="IPR036770">
    <property type="entry name" value="Ankyrin_rpt-contain_sf"/>
</dbReference>
<reference evidence="13" key="1">
    <citation type="journal article" date="2018" name="Gigascience">
        <title>Genome assembly of the Pink Ipe (Handroanthus impetiginosus, Bignoniaceae), a highly valued, ecologically keystone Neotropical timber forest tree.</title>
        <authorList>
            <person name="Silva-Junior O.B."/>
            <person name="Grattapaglia D."/>
            <person name="Novaes E."/>
            <person name="Collevatti R.G."/>
        </authorList>
    </citation>
    <scope>NUCLEOTIDE SEQUENCE [LARGE SCALE GENOMIC DNA]</scope>
    <source>
        <strain evidence="13">cv. UFG-1</strain>
    </source>
</reference>
<dbReference type="SUPFAM" id="SSF48403">
    <property type="entry name" value="Ankyrin repeat"/>
    <property type="match status" value="1"/>
</dbReference>
<dbReference type="PROSITE" id="PS50297">
    <property type="entry name" value="ANK_REP_REGION"/>
    <property type="match status" value="1"/>
</dbReference>
<dbReference type="Pfam" id="PF12796">
    <property type="entry name" value="Ank_2"/>
    <property type="match status" value="1"/>
</dbReference>
<dbReference type="EMBL" id="NKXS01002575">
    <property type="protein sequence ID" value="PIN12967.1"/>
    <property type="molecule type" value="Genomic_DNA"/>
</dbReference>
<feature type="signal peptide" evidence="10">
    <location>
        <begin position="1"/>
        <end position="21"/>
    </location>
</feature>
<keyword evidence="4 9" id="KW-1133">Transmembrane helix</keyword>
<dbReference type="OrthoDB" id="674805at2759"/>
<evidence type="ECO:0000313" key="12">
    <source>
        <dbReference type="EMBL" id="PIN12967.1"/>
    </source>
</evidence>
<organism evidence="12 13">
    <name type="scientific">Handroanthus impetiginosus</name>
    <dbReference type="NCBI Taxonomy" id="429701"/>
    <lineage>
        <taxon>Eukaryota</taxon>
        <taxon>Viridiplantae</taxon>
        <taxon>Streptophyta</taxon>
        <taxon>Embryophyta</taxon>
        <taxon>Tracheophyta</taxon>
        <taxon>Spermatophyta</taxon>
        <taxon>Magnoliopsida</taxon>
        <taxon>eudicotyledons</taxon>
        <taxon>Gunneridae</taxon>
        <taxon>Pentapetalae</taxon>
        <taxon>asterids</taxon>
        <taxon>lamiids</taxon>
        <taxon>Lamiales</taxon>
        <taxon>Bignoniaceae</taxon>
        <taxon>Crescentiina</taxon>
        <taxon>Tabebuia alliance</taxon>
        <taxon>Handroanthus</taxon>
    </lineage>
</organism>
<feature type="compositionally biased region" description="Polar residues" evidence="8">
    <location>
        <begin position="291"/>
        <end position="305"/>
    </location>
</feature>
<evidence type="ECO:0000256" key="2">
    <source>
        <dbReference type="ARBA" id="ARBA00022692"/>
    </source>
</evidence>
<evidence type="ECO:0000256" key="1">
    <source>
        <dbReference type="ARBA" id="ARBA00004141"/>
    </source>
</evidence>
<evidence type="ECO:0000256" key="6">
    <source>
        <dbReference type="ARBA" id="ARBA00023136"/>
    </source>
</evidence>
<evidence type="ECO:0000256" key="8">
    <source>
        <dbReference type="SAM" id="MobiDB-lite"/>
    </source>
</evidence>
<name>A0A2G9H621_9LAMI</name>
<dbReference type="Proteomes" id="UP000231279">
    <property type="component" value="Unassembled WGS sequence"/>
</dbReference>
<proteinExistence type="predicted"/>
<keyword evidence="6 9" id="KW-0472">Membrane</keyword>
<dbReference type="SMART" id="SM00248">
    <property type="entry name" value="ANK"/>
    <property type="match status" value="4"/>
</dbReference>
<keyword evidence="5 7" id="KW-0040">ANK repeat</keyword>
<keyword evidence="2 9" id="KW-0812">Transmembrane</keyword>
<dbReference type="Pfam" id="PF00023">
    <property type="entry name" value="Ank"/>
    <property type="match status" value="1"/>
</dbReference>
<dbReference type="Pfam" id="PF13962">
    <property type="entry name" value="PGG"/>
    <property type="match status" value="1"/>
</dbReference>
<sequence length="395" mass="44063">MAGGIAFAAAAWLLLSSKVEHTAFVKEFLKHDDEFVRQLNYDGLSHLHIAAAIGNVEIVKEILKEDLGLCLLKGRETKIPLRLAIVKGKVVVVRELLLVRVDSVETMTSRGETALHLAVRNYQFDVLCDLMEHVKRFGKVEVINKKDERGNTILHLAAAKKQHEVIDLMLKGMPTEIISNIEVNSLNKIGYTTLDLLLLTPSEAGDRETEEIIRGAGGLRATEITIPQLNDQNQLIHESNHQPLLTPPRETTLKLIQYDAQRDSPSNVSNVLLLIVTLITTTTFQAGLSPPTLQNSVADQPSATTKPDHRRSNIDLLSGELLFFFMYCNTIAFFLSIRMINTLIKGFPLIVRCELLNISMAWGINVVLSGFGRAFVIRRKVFLARSCLYASQDMT</sequence>
<evidence type="ECO:0000256" key="7">
    <source>
        <dbReference type="PROSITE-ProRule" id="PRU00023"/>
    </source>
</evidence>
<evidence type="ECO:0000313" key="13">
    <source>
        <dbReference type="Proteomes" id="UP000231279"/>
    </source>
</evidence>
<evidence type="ECO:0000256" key="4">
    <source>
        <dbReference type="ARBA" id="ARBA00022989"/>
    </source>
</evidence>
<dbReference type="AlphaFoldDB" id="A0A2G9H621"/>
<comment type="caution">
    <text evidence="12">The sequence shown here is derived from an EMBL/GenBank/DDBJ whole genome shotgun (WGS) entry which is preliminary data.</text>
</comment>
<protein>
    <recommendedName>
        <fullName evidence="11">PGG domain-containing protein</fullName>
    </recommendedName>
</protein>
<dbReference type="PANTHER" id="PTHR24186">
    <property type="entry name" value="PROTEIN PHOSPHATASE 1 REGULATORY SUBUNIT"/>
    <property type="match status" value="1"/>
</dbReference>
<evidence type="ECO:0000256" key="5">
    <source>
        <dbReference type="ARBA" id="ARBA00023043"/>
    </source>
</evidence>
<feature type="region of interest" description="Disordered" evidence="8">
    <location>
        <begin position="290"/>
        <end position="310"/>
    </location>
</feature>
<evidence type="ECO:0000256" key="9">
    <source>
        <dbReference type="SAM" id="Phobius"/>
    </source>
</evidence>
<gene>
    <name evidence="12" type="ORF">CDL12_14427</name>
</gene>
<dbReference type="STRING" id="429701.A0A2G9H621"/>
<dbReference type="Gene3D" id="1.25.40.20">
    <property type="entry name" value="Ankyrin repeat-containing domain"/>
    <property type="match status" value="1"/>
</dbReference>
<comment type="subcellular location">
    <subcellularLocation>
        <location evidence="1">Membrane</location>
        <topology evidence="1">Multi-pass membrane protein</topology>
    </subcellularLocation>
</comment>
<accession>A0A2G9H621</accession>